<evidence type="ECO:0000313" key="2">
    <source>
        <dbReference type="EMBL" id="RRT53058.1"/>
    </source>
</evidence>
<sequence length="89" mass="9798">MGAAPLRAGRGHCPCCLAADKHRTLWAGHVRLVAYGHPCRGLAVTALVEGLVMIGRPFQGRKENRRGRPKLQPINHESPLLFIKSHQKS</sequence>
<feature type="region of interest" description="Disordered" evidence="1">
    <location>
        <begin position="59"/>
        <end position="89"/>
    </location>
</feature>
<gene>
    <name evidence="2" type="ORF">B296_00047023</name>
</gene>
<protein>
    <submittedName>
        <fullName evidence="2">Uncharacterized protein</fullName>
    </submittedName>
</protein>
<reference evidence="2 3" key="1">
    <citation type="journal article" date="2014" name="Agronomy (Basel)">
        <title>A Draft Genome Sequence for Ensete ventricosum, the Drought-Tolerant Tree Against Hunger.</title>
        <authorList>
            <person name="Harrison J."/>
            <person name="Moore K.A."/>
            <person name="Paszkiewicz K."/>
            <person name="Jones T."/>
            <person name="Grant M."/>
            <person name="Ambacheew D."/>
            <person name="Muzemil S."/>
            <person name="Studholme D.J."/>
        </authorList>
    </citation>
    <scope>NUCLEOTIDE SEQUENCE [LARGE SCALE GENOMIC DNA]</scope>
</reference>
<evidence type="ECO:0000313" key="3">
    <source>
        <dbReference type="Proteomes" id="UP000287651"/>
    </source>
</evidence>
<name>A0A426YMV9_ENSVE</name>
<dbReference type="EMBL" id="AMZH03011333">
    <property type="protein sequence ID" value="RRT53058.1"/>
    <property type="molecule type" value="Genomic_DNA"/>
</dbReference>
<dbReference type="AlphaFoldDB" id="A0A426YMV9"/>
<proteinExistence type="predicted"/>
<comment type="caution">
    <text evidence="2">The sequence shown here is derived from an EMBL/GenBank/DDBJ whole genome shotgun (WGS) entry which is preliminary data.</text>
</comment>
<accession>A0A426YMV9</accession>
<organism evidence="2 3">
    <name type="scientific">Ensete ventricosum</name>
    <name type="common">Abyssinian banana</name>
    <name type="synonym">Musa ensete</name>
    <dbReference type="NCBI Taxonomy" id="4639"/>
    <lineage>
        <taxon>Eukaryota</taxon>
        <taxon>Viridiplantae</taxon>
        <taxon>Streptophyta</taxon>
        <taxon>Embryophyta</taxon>
        <taxon>Tracheophyta</taxon>
        <taxon>Spermatophyta</taxon>
        <taxon>Magnoliopsida</taxon>
        <taxon>Liliopsida</taxon>
        <taxon>Zingiberales</taxon>
        <taxon>Musaceae</taxon>
        <taxon>Ensete</taxon>
    </lineage>
</organism>
<dbReference type="Proteomes" id="UP000287651">
    <property type="component" value="Unassembled WGS sequence"/>
</dbReference>
<evidence type="ECO:0000256" key="1">
    <source>
        <dbReference type="SAM" id="MobiDB-lite"/>
    </source>
</evidence>